<dbReference type="EMBL" id="BMJE01000003">
    <property type="protein sequence ID" value="GGB75426.1"/>
    <property type="molecule type" value="Genomic_DNA"/>
</dbReference>
<keyword evidence="1" id="KW-0472">Membrane</keyword>
<evidence type="ECO:0000313" key="2">
    <source>
        <dbReference type="EMBL" id="GGB75426.1"/>
    </source>
</evidence>
<evidence type="ECO:0000313" key="3">
    <source>
        <dbReference type="Proteomes" id="UP000615760"/>
    </source>
</evidence>
<evidence type="ECO:0000256" key="1">
    <source>
        <dbReference type="SAM" id="Phobius"/>
    </source>
</evidence>
<accession>A0ABQ1JU83</accession>
<reference evidence="3" key="1">
    <citation type="journal article" date="2019" name="Int. J. Syst. Evol. Microbiol.">
        <title>The Global Catalogue of Microorganisms (GCM) 10K type strain sequencing project: providing services to taxonomists for standard genome sequencing and annotation.</title>
        <authorList>
            <consortium name="The Broad Institute Genomics Platform"/>
            <consortium name="The Broad Institute Genome Sequencing Center for Infectious Disease"/>
            <person name="Wu L."/>
            <person name="Ma J."/>
        </authorList>
    </citation>
    <scope>NUCLEOTIDE SEQUENCE [LARGE SCALE GENOMIC DNA]</scope>
    <source>
        <strain evidence="3">CGMCC 1.15461</strain>
    </source>
</reference>
<dbReference type="Proteomes" id="UP000615760">
    <property type="component" value="Unassembled WGS sequence"/>
</dbReference>
<keyword evidence="1" id="KW-0812">Transmembrane</keyword>
<keyword evidence="1" id="KW-1133">Transmembrane helix</keyword>
<comment type="caution">
    <text evidence="2">The sequence shown here is derived from an EMBL/GenBank/DDBJ whole genome shotgun (WGS) entry which is preliminary data.</text>
</comment>
<sequence>MKKWVRSGLVWGVSFYLITIIIIPLMNNEDLSSYKLLVGIPLWIITGLAVGYLFDKKKKKVIK</sequence>
<feature type="transmembrane region" description="Helical" evidence="1">
    <location>
        <begin position="7"/>
        <end position="26"/>
    </location>
</feature>
<dbReference type="RefSeq" id="WP_188620561.1">
    <property type="nucleotide sequence ID" value="NZ_BMJE01000003.1"/>
</dbReference>
<gene>
    <name evidence="2" type="ORF">GCM10007424_14200</name>
</gene>
<protein>
    <recommendedName>
        <fullName evidence="4">Group-specific protein</fullName>
    </recommendedName>
</protein>
<keyword evidence="3" id="KW-1185">Reference proteome</keyword>
<proteinExistence type="predicted"/>
<feature type="transmembrane region" description="Helical" evidence="1">
    <location>
        <begin position="32"/>
        <end position="54"/>
    </location>
</feature>
<name>A0ABQ1JU83_9FLAO</name>
<organism evidence="2 3">
    <name type="scientific">Flavobacterium suaedae</name>
    <dbReference type="NCBI Taxonomy" id="1767027"/>
    <lineage>
        <taxon>Bacteria</taxon>
        <taxon>Pseudomonadati</taxon>
        <taxon>Bacteroidota</taxon>
        <taxon>Flavobacteriia</taxon>
        <taxon>Flavobacteriales</taxon>
        <taxon>Flavobacteriaceae</taxon>
        <taxon>Flavobacterium</taxon>
    </lineage>
</organism>
<evidence type="ECO:0008006" key="4">
    <source>
        <dbReference type="Google" id="ProtNLM"/>
    </source>
</evidence>